<feature type="transmembrane region" description="Helical" evidence="1">
    <location>
        <begin position="302"/>
        <end position="320"/>
    </location>
</feature>
<keyword evidence="1" id="KW-0812">Transmembrane</keyword>
<dbReference type="Pfam" id="PF01400">
    <property type="entry name" value="Astacin"/>
    <property type="match status" value="1"/>
</dbReference>
<evidence type="ECO:0000313" key="3">
    <source>
        <dbReference type="EMBL" id="QHT75052.1"/>
    </source>
</evidence>
<dbReference type="GO" id="GO:0008270">
    <property type="term" value="F:zinc ion binding"/>
    <property type="evidence" value="ECO:0007669"/>
    <property type="project" value="InterPro"/>
</dbReference>
<dbReference type="EMBL" id="MN739862">
    <property type="protein sequence ID" value="QHT75052.1"/>
    <property type="molecule type" value="Genomic_DNA"/>
</dbReference>
<dbReference type="InterPro" id="IPR001506">
    <property type="entry name" value="Peptidase_M12A"/>
</dbReference>
<proteinExistence type="predicted"/>
<evidence type="ECO:0000256" key="1">
    <source>
        <dbReference type="SAM" id="Phobius"/>
    </source>
</evidence>
<sequence>MSDLKKTKICTQKILDIHKPEMDLINSHTPENQKKLRAAFFTKKLWTPGSTITIGFLATGENIKRRDLSSSQDIDPLEKVVSSLSVQEAIKKIVNERIQPLVNLNFSFIENPSNAIVRISFDPDGGAWSLVGTDHMGQKDGATMNLGWFDVGTTIHEFGHLLGLIHEHQNPNGKTIMWDKPKVLEWAKETQGWSESTTEENIINKYDKNSINGSDFDPLSIMLYFFPSSLTTNNSGTQQNFRLSGEDVMWISKTYHKEDGVSPEVFYQNTYGTSLQSSIDKSKMLSDKFNNPNSNYSNWKNIVFGVCGVLLIILIIVLVLKFRRKREVPQIYNI</sequence>
<feature type="domain" description="Peptidase metallopeptidase" evidence="2">
    <location>
        <begin position="42"/>
        <end position="210"/>
    </location>
</feature>
<dbReference type="GO" id="GO:0006508">
    <property type="term" value="P:proteolysis"/>
    <property type="evidence" value="ECO:0007669"/>
    <property type="project" value="InterPro"/>
</dbReference>
<evidence type="ECO:0000259" key="2">
    <source>
        <dbReference type="SMART" id="SM00235"/>
    </source>
</evidence>
<organism evidence="3">
    <name type="scientific">viral metagenome</name>
    <dbReference type="NCBI Taxonomy" id="1070528"/>
    <lineage>
        <taxon>unclassified sequences</taxon>
        <taxon>metagenomes</taxon>
        <taxon>organismal metagenomes</taxon>
    </lineage>
</organism>
<dbReference type="SMART" id="SM00235">
    <property type="entry name" value="ZnMc"/>
    <property type="match status" value="1"/>
</dbReference>
<dbReference type="GO" id="GO:0004222">
    <property type="term" value="F:metalloendopeptidase activity"/>
    <property type="evidence" value="ECO:0007669"/>
    <property type="project" value="InterPro"/>
</dbReference>
<keyword evidence="1" id="KW-0472">Membrane</keyword>
<protein>
    <recommendedName>
        <fullName evidence="2">Peptidase metallopeptidase domain-containing protein</fullName>
    </recommendedName>
</protein>
<reference evidence="3" key="1">
    <citation type="journal article" date="2020" name="Nature">
        <title>Giant virus diversity and host interactions through global metagenomics.</title>
        <authorList>
            <person name="Schulz F."/>
            <person name="Roux S."/>
            <person name="Paez-Espino D."/>
            <person name="Jungbluth S."/>
            <person name="Walsh D.A."/>
            <person name="Denef V.J."/>
            <person name="McMahon K.D."/>
            <person name="Konstantinidis K.T."/>
            <person name="Eloe-Fadrosh E.A."/>
            <person name="Kyrpides N.C."/>
            <person name="Woyke T."/>
        </authorList>
    </citation>
    <scope>NUCLEOTIDE SEQUENCE</scope>
    <source>
        <strain evidence="3">GVMAG-M-3300023179-62</strain>
    </source>
</reference>
<dbReference type="InterPro" id="IPR024079">
    <property type="entry name" value="MetalloPept_cat_dom_sf"/>
</dbReference>
<dbReference type="InterPro" id="IPR006026">
    <property type="entry name" value="Peptidase_Metallo"/>
</dbReference>
<dbReference type="AlphaFoldDB" id="A0A6C0H3B9"/>
<keyword evidence="1" id="KW-1133">Transmembrane helix</keyword>
<accession>A0A6C0H3B9</accession>
<dbReference type="SUPFAM" id="SSF55486">
    <property type="entry name" value="Metalloproteases ('zincins'), catalytic domain"/>
    <property type="match status" value="1"/>
</dbReference>
<dbReference type="Gene3D" id="3.40.390.10">
    <property type="entry name" value="Collagenase (Catalytic Domain)"/>
    <property type="match status" value="1"/>
</dbReference>
<name>A0A6C0H3B9_9ZZZZ</name>